<comment type="cofactor">
    <cofactor evidence="1">
        <name>Mg(2+)</name>
        <dbReference type="ChEBI" id="CHEBI:18420"/>
    </cofactor>
</comment>
<dbReference type="InterPro" id="IPR015797">
    <property type="entry name" value="NUDIX_hydrolase-like_dom_sf"/>
</dbReference>
<protein>
    <submittedName>
        <fullName evidence="6">MutT/NUDIX-like protein</fullName>
    </submittedName>
</protein>
<comment type="caution">
    <text evidence="6">The sequence shown here is derived from an EMBL/GenBank/DDBJ whole genome shotgun (WGS) entry which is preliminary data.</text>
</comment>
<proteinExistence type="inferred from homology"/>
<dbReference type="Pfam" id="PF00293">
    <property type="entry name" value="NUDIX"/>
    <property type="match status" value="1"/>
</dbReference>
<dbReference type="InterPro" id="IPR020084">
    <property type="entry name" value="NUDIX_hydrolase_CS"/>
</dbReference>
<dbReference type="PROSITE" id="PS51462">
    <property type="entry name" value="NUDIX"/>
    <property type="match status" value="1"/>
</dbReference>
<evidence type="ECO:0000256" key="3">
    <source>
        <dbReference type="ARBA" id="ARBA00022842"/>
    </source>
</evidence>
<accession>A0ABQ4LLT6</accession>
<evidence type="ECO:0000313" key="6">
    <source>
        <dbReference type="EMBL" id="GIO56983.1"/>
    </source>
</evidence>
<dbReference type="CDD" id="cd02883">
    <property type="entry name" value="NUDIX_Hydrolase"/>
    <property type="match status" value="1"/>
</dbReference>
<evidence type="ECO:0000256" key="1">
    <source>
        <dbReference type="ARBA" id="ARBA00001946"/>
    </source>
</evidence>
<comment type="similarity">
    <text evidence="4">Belongs to the Nudix hydrolase family.</text>
</comment>
<sequence>MPFPTHIVAAGGFVEDEQGNILLVKTRDGGWVYPGGQVEVGENLMDALVREVKEESGIDITVSGLIGVYSNTGIFKWYDGVTDVPTQVIFDFVCKPVGGELAVSEETTDSRWVAKDKVLDFITHPAIRTRYQAYFEFNGAVNYIEYVTNPEFLIKYQTHISK</sequence>
<dbReference type="Gene3D" id="3.90.79.10">
    <property type="entry name" value="Nucleoside Triphosphate Pyrophosphohydrolase"/>
    <property type="match status" value="1"/>
</dbReference>
<reference evidence="6 7" key="1">
    <citation type="submission" date="2021-03" db="EMBL/GenBank/DDBJ databases">
        <title>Antimicrobial resistance genes in bacteria isolated from Japanese honey, and their potential for conferring macrolide and lincosamide resistance in the American foulbrood pathogen Paenibacillus larvae.</title>
        <authorList>
            <person name="Okamoto M."/>
            <person name="Kumagai M."/>
            <person name="Kanamori H."/>
            <person name="Takamatsu D."/>
        </authorList>
    </citation>
    <scope>NUCLEOTIDE SEQUENCE [LARGE SCALE GENOMIC DNA]</scope>
    <source>
        <strain evidence="6 7">J21TS7</strain>
    </source>
</reference>
<gene>
    <name evidence="6" type="ORF">J21TS7_53010</name>
</gene>
<keyword evidence="2 4" id="KW-0378">Hydrolase</keyword>
<dbReference type="PROSITE" id="PS00893">
    <property type="entry name" value="NUDIX_BOX"/>
    <property type="match status" value="1"/>
</dbReference>
<dbReference type="InterPro" id="IPR000086">
    <property type="entry name" value="NUDIX_hydrolase_dom"/>
</dbReference>
<dbReference type="Proteomes" id="UP000676601">
    <property type="component" value="Unassembled WGS sequence"/>
</dbReference>
<keyword evidence="7" id="KW-1185">Reference proteome</keyword>
<name>A0ABQ4LLT6_9BACL</name>
<dbReference type="InterPro" id="IPR020476">
    <property type="entry name" value="Nudix_hydrolase"/>
</dbReference>
<dbReference type="PANTHER" id="PTHR43046">
    <property type="entry name" value="GDP-MANNOSE MANNOSYL HYDROLASE"/>
    <property type="match status" value="1"/>
</dbReference>
<organism evidence="6 7">
    <name type="scientific">Paenibacillus cineris</name>
    <dbReference type="NCBI Taxonomy" id="237530"/>
    <lineage>
        <taxon>Bacteria</taxon>
        <taxon>Bacillati</taxon>
        <taxon>Bacillota</taxon>
        <taxon>Bacilli</taxon>
        <taxon>Bacillales</taxon>
        <taxon>Paenibacillaceae</taxon>
        <taxon>Paenibacillus</taxon>
    </lineage>
</organism>
<evidence type="ECO:0000256" key="4">
    <source>
        <dbReference type="RuleBase" id="RU003476"/>
    </source>
</evidence>
<evidence type="ECO:0000256" key="2">
    <source>
        <dbReference type="ARBA" id="ARBA00022801"/>
    </source>
</evidence>
<dbReference type="RefSeq" id="WP_212985463.1">
    <property type="nucleotide sequence ID" value="NZ_BORU01000003.1"/>
</dbReference>
<dbReference type="SUPFAM" id="SSF55811">
    <property type="entry name" value="Nudix"/>
    <property type="match status" value="1"/>
</dbReference>
<evidence type="ECO:0000313" key="7">
    <source>
        <dbReference type="Proteomes" id="UP000676601"/>
    </source>
</evidence>
<feature type="domain" description="Nudix hydrolase" evidence="5">
    <location>
        <begin position="5"/>
        <end position="136"/>
    </location>
</feature>
<keyword evidence="3" id="KW-0460">Magnesium</keyword>
<evidence type="ECO:0000259" key="5">
    <source>
        <dbReference type="PROSITE" id="PS51462"/>
    </source>
</evidence>
<dbReference type="PANTHER" id="PTHR43046:SF12">
    <property type="entry name" value="GDP-MANNOSE MANNOSYL HYDROLASE"/>
    <property type="match status" value="1"/>
</dbReference>
<dbReference type="EMBL" id="BORU01000003">
    <property type="protein sequence ID" value="GIO56983.1"/>
    <property type="molecule type" value="Genomic_DNA"/>
</dbReference>
<dbReference type="PRINTS" id="PR00502">
    <property type="entry name" value="NUDIXFAMILY"/>
</dbReference>